<dbReference type="KEGG" id="cace:CACET_c15870"/>
<dbReference type="Proteomes" id="UP000035704">
    <property type="component" value="Chromosome"/>
</dbReference>
<gene>
    <name evidence="1" type="ORF">CACET_c15870</name>
</gene>
<dbReference type="STRING" id="84022.CACET_c15870"/>
<dbReference type="AlphaFoldDB" id="A0A0G3W8R8"/>
<dbReference type="EMBL" id="CP009687">
    <property type="protein sequence ID" value="AKL95036.1"/>
    <property type="molecule type" value="Genomic_DNA"/>
</dbReference>
<evidence type="ECO:0000313" key="2">
    <source>
        <dbReference type="Proteomes" id="UP000035704"/>
    </source>
</evidence>
<reference evidence="1 2" key="1">
    <citation type="submission" date="2014-10" db="EMBL/GenBank/DDBJ databases">
        <title>Genome sequence of Clostridium aceticum DSM 1496.</title>
        <authorList>
            <person name="Poehlein A."/>
            <person name="Schiel-Bengelsdorf B."/>
            <person name="Gottschalk G."/>
            <person name="Duerre P."/>
            <person name="Daniel R."/>
        </authorList>
    </citation>
    <scope>NUCLEOTIDE SEQUENCE [LARGE SCALE GENOMIC DNA]</scope>
    <source>
        <strain evidence="1 2">DSM 1496</strain>
    </source>
</reference>
<organism evidence="1 2">
    <name type="scientific">Clostridium aceticum</name>
    <dbReference type="NCBI Taxonomy" id="84022"/>
    <lineage>
        <taxon>Bacteria</taxon>
        <taxon>Bacillati</taxon>
        <taxon>Bacillota</taxon>
        <taxon>Clostridia</taxon>
        <taxon>Eubacteriales</taxon>
        <taxon>Clostridiaceae</taxon>
        <taxon>Clostridium</taxon>
    </lineage>
</organism>
<dbReference type="PATRIC" id="fig|84022.6.peg.1578"/>
<keyword evidence="2" id="KW-1185">Reference proteome</keyword>
<proteinExistence type="predicted"/>
<name>A0A0G3W8R8_9CLOT</name>
<evidence type="ECO:0000313" key="1">
    <source>
        <dbReference type="EMBL" id="AKL95036.1"/>
    </source>
</evidence>
<accession>A0A0G3W8R8</accession>
<sequence>MFYFYKSYLDNMKEGKSMVGEEYQMKYVKTLVKGIYR</sequence>
<protein>
    <submittedName>
        <fullName evidence="1">Uncharacterized protein</fullName>
    </submittedName>
</protein>